<comment type="caution">
    <text evidence="1">The sequence shown here is derived from an EMBL/GenBank/DDBJ whole genome shotgun (WGS) entry which is preliminary data.</text>
</comment>
<gene>
    <name evidence="1" type="ORF">Rumeso_03065</name>
</gene>
<evidence type="ECO:0000313" key="1">
    <source>
        <dbReference type="EMBL" id="EYD75353.1"/>
    </source>
</evidence>
<keyword evidence="2" id="KW-1185">Reference proteome</keyword>
<dbReference type="AlphaFoldDB" id="A0A017HMF5"/>
<dbReference type="Proteomes" id="UP000019666">
    <property type="component" value="Unassembled WGS sequence"/>
</dbReference>
<name>A0A017HMF5_9RHOB</name>
<dbReference type="HOGENOM" id="CLU_216453_0_0_5"/>
<reference evidence="1 2" key="1">
    <citation type="submission" date="2013-02" db="EMBL/GenBank/DDBJ databases">
        <authorList>
            <person name="Fiebig A."/>
            <person name="Goeker M."/>
            <person name="Klenk H.-P.P."/>
        </authorList>
    </citation>
    <scope>NUCLEOTIDE SEQUENCE [LARGE SCALE GENOMIC DNA]</scope>
    <source>
        <strain evidence="1 2">DSM 19309</strain>
    </source>
</reference>
<dbReference type="EMBL" id="AOSK01000084">
    <property type="protein sequence ID" value="EYD75353.1"/>
    <property type="molecule type" value="Genomic_DNA"/>
</dbReference>
<dbReference type="STRING" id="442562.Rumeso_03065"/>
<proteinExistence type="predicted"/>
<organism evidence="1 2">
    <name type="scientific">Rubellimicrobium mesophilum DSM 19309</name>
    <dbReference type="NCBI Taxonomy" id="442562"/>
    <lineage>
        <taxon>Bacteria</taxon>
        <taxon>Pseudomonadati</taxon>
        <taxon>Pseudomonadota</taxon>
        <taxon>Alphaproteobacteria</taxon>
        <taxon>Rhodobacterales</taxon>
        <taxon>Roseobacteraceae</taxon>
        <taxon>Rubellimicrobium</taxon>
    </lineage>
</organism>
<evidence type="ECO:0000313" key="2">
    <source>
        <dbReference type="Proteomes" id="UP000019666"/>
    </source>
</evidence>
<protein>
    <recommendedName>
        <fullName evidence="3">Translation initiation factor 2</fullName>
    </recommendedName>
</protein>
<dbReference type="RefSeq" id="WP_169791176.1">
    <property type="nucleotide sequence ID" value="NZ_KK088583.1"/>
</dbReference>
<evidence type="ECO:0008006" key="3">
    <source>
        <dbReference type="Google" id="ProtNLM"/>
    </source>
</evidence>
<accession>A0A017HMF5</accession>
<sequence length="48" mass="5401">MLRTIQIGTCMSVQGLFVRQLDDGRLMIRVDQKVYVGTPVERPLPQAA</sequence>